<feature type="domain" description="C2H2-type" evidence="8">
    <location>
        <begin position="87"/>
        <end position="112"/>
    </location>
</feature>
<keyword evidence="3" id="KW-0677">Repeat</keyword>
<dbReference type="OrthoDB" id="3561125at2759"/>
<dbReference type="GO" id="GO:0005634">
    <property type="term" value="C:nucleus"/>
    <property type="evidence" value="ECO:0007669"/>
    <property type="project" value="UniProtKB-SubCell"/>
</dbReference>
<evidence type="ECO:0000256" key="7">
    <source>
        <dbReference type="ARBA" id="ARBA00023242"/>
    </source>
</evidence>
<comment type="subcellular location">
    <subcellularLocation>
        <location evidence="1">Nucleus</location>
    </subcellularLocation>
</comment>
<evidence type="ECO:0000256" key="2">
    <source>
        <dbReference type="ARBA" id="ARBA00022723"/>
    </source>
</evidence>
<dbReference type="AlphaFoldDB" id="A0A9W7AV65"/>
<accession>A0A9W7AV65</accession>
<dbReference type="PANTHER" id="PTHR24392:SF49">
    <property type="entry name" value="PROTEIN HUNCHBACK"/>
    <property type="match status" value="1"/>
</dbReference>
<evidence type="ECO:0000256" key="5">
    <source>
        <dbReference type="ARBA" id="ARBA00022833"/>
    </source>
</evidence>
<evidence type="ECO:0000256" key="1">
    <source>
        <dbReference type="ARBA" id="ARBA00004123"/>
    </source>
</evidence>
<name>A0A9W7AV65_9STRA</name>
<proteinExistence type="predicted"/>
<keyword evidence="7" id="KW-0539">Nucleus</keyword>
<keyword evidence="6" id="KW-0238">DNA-binding</keyword>
<keyword evidence="4" id="KW-0863">Zinc-finger</keyword>
<keyword evidence="2" id="KW-0479">Metal-binding</keyword>
<protein>
    <recommendedName>
        <fullName evidence="8">C2H2-type domain-containing protein</fullName>
    </recommendedName>
</protein>
<feature type="domain" description="C2H2-type" evidence="8">
    <location>
        <begin position="151"/>
        <end position="174"/>
    </location>
</feature>
<dbReference type="InterPro" id="IPR013087">
    <property type="entry name" value="Znf_C2H2_type"/>
</dbReference>
<evidence type="ECO:0000313" key="9">
    <source>
        <dbReference type="EMBL" id="GMH78356.1"/>
    </source>
</evidence>
<organism evidence="9 10">
    <name type="scientific">Triparma laevis f. longispina</name>
    <dbReference type="NCBI Taxonomy" id="1714387"/>
    <lineage>
        <taxon>Eukaryota</taxon>
        <taxon>Sar</taxon>
        <taxon>Stramenopiles</taxon>
        <taxon>Ochrophyta</taxon>
        <taxon>Bolidophyceae</taxon>
        <taxon>Parmales</taxon>
        <taxon>Triparmaceae</taxon>
        <taxon>Triparma</taxon>
    </lineage>
</organism>
<reference evidence="10" key="1">
    <citation type="journal article" date="2023" name="Commun. Biol.">
        <title>Genome analysis of Parmales, the sister group of diatoms, reveals the evolutionary specialization of diatoms from phago-mixotrophs to photoautotrophs.</title>
        <authorList>
            <person name="Ban H."/>
            <person name="Sato S."/>
            <person name="Yoshikawa S."/>
            <person name="Yamada K."/>
            <person name="Nakamura Y."/>
            <person name="Ichinomiya M."/>
            <person name="Sato N."/>
            <person name="Blanc-Mathieu R."/>
            <person name="Endo H."/>
            <person name="Kuwata A."/>
            <person name="Ogata H."/>
        </authorList>
    </citation>
    <scope>NUCLEOTIDE SEQUENCE [LARGE SCALE GENOMIC DNA]</scope>
    <source>
        <strain evidence="10">NIES 3700</strain>
    </source>
</reference>
<evidence type="ECO:0000256" key="4">
    <source>
        <dbReference type="ARBA" id="ARBA00022771"/>
    </source>
</evidence>
<dbReference type="SMART" id="SM00355">
    <property type="entry name" value="ZnF_C2H2"/>
    <property type="match status" value="3"/>
</dbReference>
<dbReference type="GO" id="GO:0008270">
    <property type="term" value="F:zinc ion binding"/>
    <property type="evidence" value="ECO:0007669"/>
    <property type="project" value="UniProtKB-KW"/>
</dbReference>
<comment type="caution">
    <text evidence="9">The sequence shown here is derived from an EMBL/GenBank/DDBJ whole genome shotgun (WGS) entry which is preliminary data.</text>
</comment>
<gene>
    <name evidence="9" type="ORF">TrLO_g9995</name>
</gene>
<sequence length="254" mass="28704">MNELDGHDGFSEQVEQANKSYTRIAFNADSINGAPLYAVKVGSAASVMSCETWDDESVASEGVDFPLRRSTWVEGVERDKTGRNIIRMCGLPGCQYKTGYTNTMKKHKAAKHGINVVWFSCDQDNCEYKTKEAGKLKQHKREIHNISVVWYHCVSCDYKTKRASHLKTHNQATHNIGVVWYRCNSCDYKAKQVDSVKNTNKLFTILASFGIGVVNPNSEKVKEHTKHQNYRDAMNVRFIIDKLKNAGEEAAAFL</sequence>
<keyword evidence="5" id="KW-0862">Zinc</keyword>
<evidence type="ECO:0000256" key="6">
    <source>
        <dbReference type="ARBA" id="ARBA00023125"/>
    </source>
</evidence>
<evidence type="ECO:0000256" key="3">
    <source>
        <dbReference type="ARBA" id="ARBA00022737"/>
    </source>
</evidence>
<dbReference type="GO" id="GO:0003677">
    <property type="term" value="F:DNA binding"/>
    <property type="evidence" value="ECO:0007669"/>
    <property type="project" value="UniProtKB-KW"/>
</dbReference>
<dbReference type="PANTHER" id="PTHR24392">
    <property type="entry name" value="ZINC FINGER PROTEIN"/>
    <property type="match status" value="1"/>
</dbReference>
<evidence type="ECO:0000259" key="8">
    <source>
        <dbReference type="SMART" id="SM00355"/>
    </source>
</evidence>
<dbReference type="Proteomes" id="UP001165122">
    <property type="component" value="Unassembled WGS sequence"/>
</dbReference>
<dbReference type="EMBL" id="BRXW01000881">
    <property type="protein sequence ID" value="GMH78356.1"/>
    <property type="molecule type" value="Genomic_DNA"/>
</dbReference>
<feature type="domain" description="C2H2-type" evidence="8">
    <location>
        <begin position="119"/>
        <end position="144"/>
    </location>
</feature>
<dbReference type="Gene3D" id="3.30.160.60">
    <property type="entry name" value="Classic Zinc Finger"/>
    <property type="match status" value="2"/>
</dbReference>
<feature type="non-terminal residue" evidence="9">
    <location>
        <position position="254"/>
    </location>
</feature>
<keyword evidence="10" id="KW-1185">Reference proteome</keyword>
<evidence type="ECO:0000313" key="10">
    <source>
        <dbReference type="Proteomes" id="UP001165122"/>
    </source>
</evidence>